<proteinExistence type="predicted"/>
<dbReference type="Proteomes" id="UP001144341">
    <property type="component" value="Unassembled WGS sequence"/>
</dbReference>
<evidence type="ECO:0008006" key="4">
    <source>
        <dbReference type="Google" id="ProtNLM"/>
    </source>
</evidence>
<evidence type="ECO:0000256" key="1">
    <source>
        <dbReference type="SAM" id="SignalP"/>
    </source>
</evidence>
<sequence length="197" mass="22306">MKPINLLLSLLLTVLGLQSVAQTPKLSVDVPANLKNFIPKDYDVLDLTRGDLNRDAYPDAIMVLYKKGEEKTSDVISHPEKRPLLLLIGQADKTYKLATQNDNAVYCVDCGGQMGDPFTGITIKNGYFSVEHYGGSGWRWTRIITFKYAAQEKNWFLYKDGGEHFHAISHEEVKTDVKTVKNFGKVPFVKFDIYKKN</sequence>
<dbReference type="RefSeq" id="WP_269416487.1">
    <property type="nucleotide sequence ID" value="NZ_JAPWGL010000004.1"/>
</dbReference>
<organism evidence="2 3">
    <name type="scientific">Pedobacter rhodius</name>
    <dbReference type="NCBI Taxonomy" id="3004098"/>
    <lineage>
        <taxon>Bacteria</taxon>
        <taxon>Pseudomonadati</taxon>
        <taxon>Bacteroidota</taxon>
        <taxon>Sphingobacteriia</taxon>
        <taxon>Sphingobacteriales</taxon>
        <taxon>Sphingobacteriaceae</taxon>
        <taxon>Pedobacter</taxon>
    </lineage>
</organism>
<accession>A0ABT4L0V2</accession>
<evidence type="ECO:0000313" key="2">
    <source>
        <dbReference type="EMBL" id="MCZ4224824.1"/>
    </source>
</evidence>
<name>A0ABT4L0V2_9SPHI</name>
<reference evidence="2" key="1">
    <citation type="submission" date="2022-12" db="EMBL/GenBank/DDBJ databases">
        <title>Genome sequence of SJ11.</title>
        <authorList>
            <person name="Woo H."/>
        </authorList>
    </citation>
    <scope>NUCLEOTIDE SEQUENCE</scope>
    <source>
        <strain evidence="2">SJ11</strain>
    </source>
</reference>
<feature type="signal peptide" evidence="1">
    <location>
        <begin position="1"/>
        <end position="21"/>
    </location>
</feature>
<evidence type="ECO:0000313" key="3">
    <source>
        <dbReference type="Proteomes" id="UP001144341"/>
    </source>
</evidence>
<keyword evidence="1" id="KW-0732">Signal</keyword>
<gene>
    <name evidence="2" type="ORF">O0931_16045</name>
</gene>
<comment type="caution">
    <text evidence="2">The sequence shown here is derived from an EMBL/GenBank/DDBJ whole genome shotgun (WGS) entry which is preliminary data.</text>
</comment>
<keyword evidence="3" id="KW-1185">Reference proteome</keyword>
<feature type="chain" id="PRO_5047451732" description="VCBS repeat-containing protein" evidence="1">
    <location>
        <begin position="22"/>
        <end position="197"/>
    </location>
</feature>
<dbReference type="EMBL" id="JAPWGL010000004">
    <property type="protein sequence ID" value="MCZ4224824.1"/>
    <property type="molecule type" value="Genomic_DNA"/>
</dbReference>
<protein>
    <recommendedName>
        <fullName evidence="4">VCBS repeat-containing protein</fullName>
    </recommendedName>
</protein>